<gene>
    <name evidence="1" type="ORF">CLUMA_CG017283</name>
</gene>
<organism evidence="1 2">
    <name type="scientific">Clunio marinus</name>
    <dbReference type="NCBI Taxonomy" id="568069"/>
    <lineage>
        <taxon>Eukaryota</taxon>
        <taxon>Metazoa</taxon>
        <taxon>Ecdysozoa</taxon>
        <taxon>Arthropoda</taxon>
        <taxon>Hexapoda</taxon>
        <taxon>Insecta</taxon>
        <taxon>Pterygota</taxon>
        <taxon>Neoptera</taxon>
        <taxon>Endopterygota</taxon>
        <taxon>Diptera</taxon>
        <taxon>Nematocera</taxon>
        <taxon>Chironomoidea</taxon>
        <taxon>Chironomidae</taxon>
        <taxon>Clunio</taxon>
    </lineage>
</organism>
<dbReference type="AlphaFoldDB" id="A0A1J1IVH6"/>
<evidence type="ECO:0000313" key="1">
    <source>
        <dbReference type="EMBL" id="CRL04175.1"/>
    </source>
</evidence>
<evidence type="ECO:0000313" key="2">
    <source>
        <dbReference type="Proteomes" id="UP000183832"/>
    </source>
</evidence>
<name>A0A1J1IVH6_9DIPT</name>
<sequence length="80" mass="9024">MKKGKSKLQVLTSLQLTGFLEANVSTDNNFTKTYALPSSLQGIFLIVFELSWKQSNLCILKINFLYDKIFGVGDINLTYV</sequence>
<protein>
    <submittedName>
        <fullName evidence="1">CLUMA_CG017283, isoform A</fullName>
    </submittedName>
</protein>
<dbReference type="EMBL" id="CVRI01000061">
    <property type="protein sequence ID" value="CRL04175.1"/>
    <property type="molecule type" value="Genomic_DNA"/>
</dbReference>
<dbReference type="Proteomes" id="UP000183832">
    <property type="component" value="Unassembled WGS sequence"/>
</dbReference>
<keyword evidence="2" id="KW-1185">Reference proteome</keyword>
<proteinExistence type="predicted"/>
<reference evidence="1 2" key="1">
    <citation type="submission" date="2015-04" db="EMBL/GenBank/DDBJ databases">
        <authorList>
            <person name="Syromyatnikov M.Y."/>
            <person name="Popov V.N."/>
        </authorList>
    </citation>
    <scope>NUCLEOTIDE SEQUENCE [LARGE SCALE GENOMIC DNA]</scope>
</reference>
<accession>A0A1J1IVH6</accession>